<proteinExistence type="predicted"/>
<feature type="compositionally biased region" description="Basic and acidic residues" evidence="1">
    <location>
        <begin position="149"/>
        <end position="164"/>
    </location>
</feature>
<accession>A0A9P6B482</accession>
<dbReference type="EMBL" id="MU128932">
    <property type="protein sequence ID" value="KAF9517414.1"/>
    <property type="molecule type" value="Genomic_DNA"/>
</dbReference>
<evidence type="ECO:0000313" key="2">
    <source>
        <dbReference type="EMBL" id="KAF9517414.1"/>
    </source>
</evidence>
<evidence type="ECO:0000313" key="3">
    <source>
        <dbReference type="Proteomes" id="UP000886523"/>
    </source>
</evidence>
<feature type="compositionally biased region" description="Acidic residues" evidence="1">
    <location>
        <begin position="16"/>
        <end position="28"/>
    </location>
</feature>
<dbReference type="Proteomes" id="UP000886523">
    <property type="component" value="Unassembled WGS sequence"/>
</dbReference>
<dbReference type="AlphaFoldDB" id="A0A9P6B482"/>
<feature type="compositionally biased region" description="Low complexity" evidence="1">
    <location>
        <begin position="56"/>
        <end position="89"/>
    </location>
</feature>
<comment type="caution">
    <text evidence="2">The sequence shown here is derived from an EMBL/GenBank/DDBJ whole genome shotgun (WGS) entry which is preliminary data.</text>
</comment>
<protein>
    <submittedName>
        <fullName evidence="2">Uncharacterized protein</fullName>
    </submittedName>
</protein>
<name>A0A9P6B482_9AGAM</name>
<sequence>MSKGELDADLYGDLYGADDAEYNNDFEEPSTSTNQPAAAAKTPSEPVKSTKDINLAKPATAVAAPAASTALGTSPKQATAAAATAAPKAAPVPPRVEGTSSIPVFTDEGQTGGGSSAGGRPQTSYSSQIAQQFSQYSQMPGQERGGYAGREERSIRPSEMRDEG</sequence>
<evidence type="ECO:0000256" key="1">
    <source>
        <dbReference type="SAM" id="MobiDB-lite"/>
    </source>
</evidence>
<organism evidence="2 3">
    <name type="scientific">Hydnum rufescens UP504</name>
    <dbReference type="NCBI Taxonomy" id="1448309"/>
    <lineage>
        <taxon>Eukaryota</taxon>
        <taxon>Fungi</taxon>
        <taxon>Dikarya</taxon>
        <taxon>Basidiomycota</taxon>
        <taxon>Agaricomycotina</taxon>
        <taxon>Agaricomycetes</taxon>
        <taxon>Cantharellales</taxon>
        <taxon>Hydnaceae</taxon>
        <taxon>Hydnum</taxon>
    </lineage>
</organism>
<gene>
    <name evidence="2" type="ORF">BS47DRAFT_532163</name>
</gene>
<dbReference type="OrthoDB" id="3056853at2759"/>
<feature type="region of interest" description="Disordered" evidence="1">
    <location>
        <begin position="15"/>
        <end position="164"/>
    </location>
</feature>
<keyword evidence="3" id="KW-1185">Reference proteome</keyword>
<reference evidence="2" key="1">
    <citation type="journal article" date="2020" name="Nat. Commun.">
        <title>Large-scale genome sequencing of mycorrhizal fungi provides insights into the early evolution of symbiotic traits.</title>
        <authorList>
            <person name="Miyauchi S."/>
            <person name="Kiss E."/>
            <person name="Kuo A."/>
            <person name="Drula E."/>
            <person name="Kohler A."/>
            <person name="Sanchez-Garcia M."/>
            <person name="Morin E."/>
            <person name="Andreopoulos B."/>
            <person name="Barry K.W."/>
            <person name="Bonito G."/>
            <person name="Buee M."/>
            <person name="Carver A."/>
            <person name="Chen C."/>
            <person name="Cichocki N."/>
            <person name="Clum A."/>
            <person name="Culley D."/>
            <person name="Crous P.W."/>
            <person name="Fauchery L."/>
            <person name="Girlanda M."/>
            <person name="Hayes R.D."/>
            <person name="Keri Z."/>
            <person name="LaButti K."/>
            <person name="Lipzen A."/>
            <person name="Lombard V."/>
            <person name="Magnuson J."/>
            <person name="Maillard F."/>
            <person name="Murat C."/>
            <person name="Nolan M."/>
            <person name="Ohm R.A."/>
            <person name="Pangilinan J."/>
            <person name="Pereira M.F."/>
            <person name="Perotto S."/>
            <person name="Peter M."/>
            <person name="Pfister S."/>
            <person name="Riley R."/>
            <person name="Sitrit Y."/>
            <person name="Stielow J.B."/>
            <person name="Szollosi G."/>
            <person name="Zifcakova L."/>
            <person name="Stursova M."/>
            <person name="Spatafora J.W."/>
            <person name="Tedersoo L."/>
            <person name="Vaario L.M."/>
            <person name="Yamada A."/>
            <person name="Yan M."/>
            <person name="Wang P."/>
            <person name="Xu J."/>
            <person name="Bruns T."/>
            <person name="Baldrian P."/>
            <person name="Vilgalys R."/>
            <person name="Dunand C."/>
            <person name="Henrissat B."/>
            <person name="Grigoriev I.V."/>
            <person name="Hibbett D."/>
            <person name="Nagy L.G."/>
            <person name="Martin F.M."/>
        </authorList>
    </citation>
    <scope>NUCLEOTIDE SEQUENCE</scope>
    <source>
        <strain evidence="2">UP504</strain>
    </source>
</reference>
<feature type="compositionally biased region" description="Polar residues" evidence="1">
    <location>
        <begin position="121"/>
        <end position="140"/>
    </location>
</feature>